<organism evidence="4 5">
    <name type="scientific">Orchesella dallaii</name>
    <dbReference type="NCBI Taxonomy" id="48710"/>
    <lineage>
        <taxon>Eukaryota</taxon>
        <taxon>Metazoa</taxon>
        <taxon>Ecdysozoa</taxon>
        <taxon>Arthropoda</taxon>
        <taxon>Hexapoda</taxon>
        <taxon>Collembola</taxon>
        <taxon>Entomobryomorpha</taxon>
        <taxon>Entomobryoidea</taxon>
        <taxon>Orchesellidae</taxon>
        <taxon>Orchesellinae</taxon>
        <taxon>Orchesella</taxon>
    </lineage>
</organism>
<evidence type="ECO:0000313" key="4">
    <source>
        <dbReference type="EMBL" id="CAL8147697.1"/>
    </source>
</evidence>
<name>A0ABP1S9U6_9HEXA</name>
<dbReference type="CDD" id="cd00882">
    <property type="entry name" value="Ras_like_GTPase"/>
    <property type="match status" value="1"/>
</dbReference>
<dbReference type="Proteomes" id="UP001642540">
    <property type="component" value="Unassembled WGS sequence"/>
</dbReference>
<keyword evidence="5" id="KW-1185">Reference proteome</keyword>
<keyword evidence="1" id="KW-0175">Coiled coil</keyword>
<sequence length="1085" mass="124272">MWSPFRLQSFNCKLHILHALKITLLIRIFNISEYVSSNSVSLRTCAVLRSQDNGLQDQSLTIKDGNVIGNIGEEYATSSQSWNTSRGYWNVSSVCELTACQDLYLADTCSVFGGHHPSTIPSIHWQSASCKCKKTCKCSNINWQQNVCARAYFHADGCNSCDATYTELENANPTFPEEWSNEIASLVVRPGCRIILYEEEHYEEEFLLKAWRGKIGSYKCFCDNALLVISTPKDFPDQEQFLHQLQVPGTLDEVVDHLRQQNYSHPGLLSAFSSLIHGRSSKNAYILLVGSTGSGKSSAINILLNNHNVTLAGEDESTTSEILEFHVSIPLPQLRVQNSELRIIDTPGLGDTRGLKHDAVFLATLDTYLSEHSELKNQIPNLVLVFHHFTDNRYNGEGAKFVNMIRGLDSFRTRITDENYSNVLFVFTHFCSENSKTLLQNPSIKLMKFKEVIEEYTLFPKPILTSVIENKGTENELLMVNDNYILPNKEYFPSNLINKFDTITMKGNDKMGRTIISAAFANRREYSNIRESRFSLVNSTHSKVAKYLSLLSAAALHFGSTEVSQQLATAFDRMSSQFKTLFPSSLLYLQRYLNVRIIRIKADLPQTTVKILELLEEMEKNDAVLYLLENGLNLTHPTFTRSLMVPYSFNYVKDTVLSLSPYKLDTLKISQMSYRLPDAIKCKRESLTFNSLQTFDTKEQYIENRATSFGVNKSIAENPHIFTGFQNKIKSGFFIKDTSCSNNVCAFVATRFYQLFKFNLNANASLSQSFIQRVNSLSAFNEASYENVELWTNFFNDYGTHVVKSALVGGRIDIYVRSPSSISVKSFKDKLFQTVEFAENVNSLITGEKIDPKRLLPSGVTYSLVFHGGSPSYHTSNLTGLNLEDAIKTMKNWKKSLKFDPVVFPLEFIAIDKVAQIIGTEKANHIREASLRLQTSSLSYVAPTPDPKVLEELARVQRENEERLKQLAAEKKRKEEQAERERLAAIETQHQRELERMRLEEQRIREEQELKRKLEEERQRFLQQQEEERKQAEEAERLRKLEHDKQMARIRQDELLQQRIRESCERLCYWPSVDECPLDCYYIID</sequence>
<dbReference type="Gene3D" id="3.40.50.300">
    <property type="entry name" value="P-loop containing nucleotide triphosphate hydrolases"/>
    <property type="match status" value="1"/>
</dbReference>
<dbReference type="PROSITE" id="PS51412">
    <property type="entry name" value="MACPF_2"/>
    <property type="match status" value="1"/>
</dbReference>
<dbReference type="InterPro" id="IPR020864">
    <property type="entry name" value="MACPF"/>
</dbReference>
<keyword evidence="2" id="KW-0732">Signal</keyword>
<protein>
    <recommendedName>
        <fullName evidence="3">MACPF domain-containing protein</fullName>
    </recommendedName>
</protein>
<feature type="coiled-coil region" evidence="1">
    <location>
        <begin position="950"/>
        <end position="1058"/>
    </location>
</feature>
<dbReference type="PANTHER" id="PTHR10903:SF184">
    <property type="entry name" value="GTP-BINDING PROTEIN A"/>
    <property type="match status" value="1"/>
</dbReference>
<dbReference type="EMBL" id="CAXLJM020000166">
    <property type="protein sequence ID" value="CAL8147697.1"/>
    <property type="molecule type" value="Genomic_DNA"/>
</dbReference>
<gene>
    <name evidence="4" type="ORF">ODALV1_LOCUS31209</name>
</gene>
<dbReference type="InterPro" id="IPR006073">
    <property type="entry name" value="GTP-bd"/>
</dbReference>
<dbReference type="SMART" id="SM00457">
    <property type="entry name" value="MACPF"/>
    <property type="match status" value="1"/>
</dbReference>
<evidence type="ECO:0000256" key="2">
    <source>
        <dbReference type="SAM" id="SignalP"/>
    </source>
</evidence>
<dbReference type="Pfam" id="PF01823">
    <property type="entry name" value="MACPF"/>
    <property type="match status" value="1"/>
</dbReference>
<dbReference type="Pfam" id="PF01926">
    <property type="entry name" value="MMR_HSR1"/>
    <property type="match status" value="1"/>
</dbReference>
<feature type="signal peptide" evidence="2">
    <location>
        <begin position="1"/>
        <end position="19"/>
    </location>
</feature>
<dbReference type="InterPro" id="IPR045058">
    <property type="entry name" value="GIMA/IAN/Toc"/>
</dbReference>
<evidence type="ECO:0000313" key="5">
    <source>
        <dbReference type="Proteomes" id="UP001642540"/>
    </source>
</evidence>
<evidence type="ECO:0000259" key="3">
    <source>
        <dbReference type="PROSITE" id="PS51412"/>
    </source>
</evidence>
<accession>A0ABP1S9U6</accession>
<dbReference type="PANTHER" id="PTHR10903">
    <property type="entry name" value="GTPASE, IMAP FAMILY MEMBER-RELATED"/>
    <property type="match status" value="1"/>
</dbReference>
<dbReference type="SUPFAM" id="SSF52540">
    <property type="entry name" value="P-loop containing nucleoside triphosphate hydrolases"/>
    <property type="match status" value="1"/>
</dbReference>
<feature type="domain" description="MACPF" evidence="3">
    <location>
        <begin position="611"/>
        <end position="948"/>
    </location>
</feature>
<feature type="chain" id="PRO_5045242639" description="MACPF domain-containing protein" evidence="2">
    <location>
        <begin position="20"/>
        <end position="1085"/>
    </location>
</feature>
<comment type="caution">
    <text evidence="4">The sequence shown here is derived from an EMBL/GenBank/DDBJ whole genome shotgun (WGS) entry which is preliminary data.</text>
</comment>
<dbReference type="InterPro" id="IPR027417">
    <property type="entry name" value="P-loop_NTPase"/>
</dbReference>
<proteinExistence type="predicted"/>
<evidence type="ECO:0000256" key="1">
    <source>
        <dbReference type="SAM" id="Coils"/>
    </source>
</evidence>
<reference evidence="4 5" key="1">
    <citation type="submission" date="2024-08" db="EMBL/GenBank/DDBJ databases">
        <authorList>
            <person name="Cucini C."/>
            <person name="Frati F."/>
        </authorList>
    </citation>
    <scope>NUCLEOTIDE SEQUENCE [LARGE SCALE GENOMIC DNA]</scope>
</reference>